<evidence type="ECO:0000256" key="3">
    <source>
        <dbReference type="ARBA" id="ARBA00022531"/>
    </source>
</evidence>
<feature type="binding site" evidence="5">
    <location>
        <position position="178"/>
    </location>
    <ligand>
        <name>chlorophyll a</name>
        <dbReference type="ChEBI" id="CHEBI:58416"/>
        <label>1</label>
    </ligand>
</feature>
<evidence type="ECO:0000256" key="1">
    <source>
        <dbReference type="ARBA" id="ARBA00004229"/>
    </source>
</evidence>
<name>A0A9C7PWA3_9RHOD</name>
<sequence>MMSLSFVSFRFFPTLCQSHLCYYPSRKVQGCLSNLRGSAETQRMSKSIPFFPKPERLDESMPGYAGFDPLGFSDKFDVKFLQEAEVKHCRICMLAALGWVVPEFWHLPSEVFSNTSPLAALGQVPKLGLIQILLLVAALEAISLDKLTFHPEKEPGDFGFDPLGLGKGNAKKWMQTAELKNGRLAMIAMGAFFHQNLLTNQGIFEQLKTHNFFPTNFPLH</sequence>
<dbReference type="EMBL" id="BQMJ01000041">
    <property type="protein sequence ID" value="GJQ13175.1"/>
    <property type="molecule type" value="Genomic_DNA"/>
</dbReference>
<protein>
    <recommendedName>
        <fullName evidence="10">Chlorophyll a-b binding protein, chloroplastic</fullName>
    </recommendedName>
</protein>
<keyword evidence="3" id="KW-0602">Photosynthesis</keyword>
<dbReference type="Gene3D" id="1.10.3460.10">
    <property type="entry name" value="Chlorophyll a/b binding protein domain"/>
    <property type="match status" value="1"/>
</dbReference>
<dbReference type="Proteomes" id="UP001061958">
    <property type="component" value="Unassembled WGS sequence"/>
</dbReference>
<evidence type="ECO:0000313" key="8">
    <source>
        <dbReference type="EMBL" id="GJQ13175.1"/>
    </source>
</evidence>
<feature type="binding site" description="axial binding residue" evidence="5">
    <location>
        <position position="90"/>
    </location>
    <ligand>
        <name>chlorophyll b</name>
        <dbReference type="ChEBI" id="CHEBI:61721"/>
        <label>1</label>
    </ligand>
    <ligandPart>
        <name>Mg</name>
        <dbReference type="ChEBI" id="CHEBI:25107"/>
    </ligandPart>
</feature>
<gene>
    <name evidence="7" type="ORF">GpartN1_g2618.t1</name>
    <name evidence="8" type="ORF">GpartN1_g4966.t1</name>
</gene>
<feature type="binding site" evidence="5">
    <location>
        <position position="85"/>
    </location>
    <ligand>
        <name>chlorophyll a</name>
        <dbReference type="ChEBI" id="CHEBI:58416"/>
        <label>1</label>
    </ligand>
</feature>
<proteinExistence type="predicted"/>
<dbReference type="InterPro" id="IPR001344">
    <property type="entry name" value="Chloro_AB-bd_pln"/>
</dbReference>
<comment type="subcellular location">
    <subcellularLocation>
        <location evidence="1">Plastid</location>
        <location evidence="1">Chloroplast</location>
    </subcellularLocation>
</comment>
<feature type="binding site" evidence="5">
    <location>
        <position position="88"/>
    </location>
    <ligand>
        <name>chlorophyll a</name>
        <dbReference type="ChEBI" id="CHEBI:58416"/>
        <label>1</label>
    </ligand>
</feature>
<evidence type="ECO:0000256" key="6">
    <source>
        <dbReference type="SAM" id="SignalP"/>
    </source>
</evidence>
<keyword evidence="6" id="KW-0732">Signal</keyword>
<evidence type="ECO:0008006" key="10">
    <source>
        <dbReference type="Google" id="ProtNLM"/>
    </source>
</evidence>
<dbReference type="AlphaFoldDB" id="A0A9C7PWA3"/>
<keyword evidence="4" id="KW-0934">Plastid</keyword>
<dbReference type="SUPFAM" id="SSF103511">
    <property type="entry name" value="Chlorophyll a-b binding protein"/>
    <property type="match status" value="1"/>
</dbReference>
<dbReference type="Pfam" id="PF00504">
    <property type="entry name" value="Chloroa_b-bind"/>
    <property type="match status" value="1"/>
</dbReference>
<reference evidence="7" key="2">
    <citation type="submission" date="2022-01" db="EMBL/GenBank/DDBJ databases">
        <authorList>
            <person name="Hirooka S."/>
            <person name="Miyagishima S.Y."/>
        </authorList>
    </citation>
    <scope>NUCLEOTIDE SEQUENCE</scope>
    <source>
        <strain evidence="7">NBRC 102759</strain>
    </source>
</reference>
<dbReference type="InterPro" id="IPR022796">
    <property type="entry name" value="Chloroa_b-bind"/>
</dbReference>
<accession>A0A9C7PWA3</accession>
<reference evidence="7" key="1">
    <citation type="journal article" date="2022" name="Proc. Natl. Acad. Sci. U.S.A.">
        <title>Life cycle and functional genomics of the unicellular red alga Galdieria for elucidating algal and plant evolution and industrial use.</title>
        <authorList>
            <person name="Hirooka S."/>
            <person name="Itabashi T."/>
            <person name="Ichinose T.M."/>
            <person name="Onuma R."/>
            <person name="Fujiwara T."/>
            <person name="Yamashita S."/>
            <person name="Jong L.W."/>
            <person name="Tomita R."/>
            <person name="Iwane A.H."/>
            <person name="Miyagishima S.Y."/>
        </authorList>
    </citation>
    <scope>NUCLEOTIDE SEQUENCE</scope>
    <source>
        <strain evidence="7">NBRC 102759</strain>
    </source>
</reference>
<dbReference type="GO" id="GO:0009765">
    <property type="term" value="P:photosynthesis, light harvesting"/>
    <property type="evidence" value="ECO:0007669"/>
    <property type="project" value="InterPro"/>
</dbReference>
<evidence type="ECO:0000256" key="4">
    <source>
        <dbReference type="ARBA" id="ARBA00022640"/>
    </source>
</evidence>
<evidence type="ECO:0000256" key="5">
    <source>
        <dbReference type="PIRSR" id="PIRSR601344-1"/>
    </source>
</evidence>
<feature type="binding site" evidence="5">
    <location>
        <position position="183"/>
    </location>
    <ligand>
        <name>chlorophyll a</name>
        <dbReference type="ChEBI" id="CHEBI:58416"/>
        <label>1</label>
    </ligand>
</feature>
<comment type="caution">
    <text evidence="7">The sequence shown here is derived from an EMBL/GenBank/DDBJ whole genome shotgun (WGS) entry which is preliminary data.</text>
</comment>
<feature type="binding site" evidence="5">
    <location>
        <position position="73"/>
    </location>
    <ligand>
        <name>chlorophyll a</name>
        <dbReference type="ChEBI" id="CHEBI:58416"/>
        <label>1</label>
    </ligand>
</feature>
<dbReference type="PANTHER" id="PTHR21649">
    <property type="entry name" value="CHLOROPHYLL A/B BINDING PROTEIN"/>
    <property type="match status" value="1"/>
</dbReference>
<keyword evidence="2" id="KW-0150">Chloroplast</keyword>
<evidence type="ECO:0000313" key="7">
    <source>
        <dbReference type="EMBL" id="GJQ10827.1"/>
    </source>
</evidence>
<dbReference type="GO" id="GO:0016020">
    <property type="term" value="C:membrane"/>
    <property type="evidence" value="ECO:0007669"/>
    <property type="project" value="InterPro"/>
</dbReference>
<dbReference type="EMBL" id="BQMJ01000018">
    <property type="protein sequence ID" value="GJQ10827.1"/>
    <property type="molecule type" value="Genomic_DNA"/>
</dbReference>
<keyword evidence="9" id="KW-1185">Reference proteome</keyword>
<feature type="binding site" evidence="5">
    <location>
        <position position="210"/>
    </location>
    <ligand>
        <name>chlorophyll a</name>
        <dbReference type="ChEBI" id="CHEBI:58416"/>
        <label>1</label>
    </ligand>
</feature>
<keyword evidence="5" id="KW-0157">Chromophore</keyword>
<organism evidence="7 9">
    <name type="scientific">Galdieria partita</name>
    <dbReference type="NCBI Taxonomy" id="83374"/>
    <lineage>
        <taxon>Eukaryota</taxon>
        <taxon>Rhodophyta</taxon>
        <taxon>Bangiophyceae</taxon>
        <taxon>Galdieriales</taxon>
        <taxon>Galdieriaceae</taxon>
        <taxon>Galdieria</taxon>
    </lineage>
</organism>
<evidence type="ECO:0000256" key="2">
    <source>
        <dbReference type="ARBA" id="ARBA00022528"/>
    </source>
</evidence>
<feature type="binding site" evidence="5">
    <location>
        <position position="195"/>
    </location>
    <ligand>
        <name>chlorophyll a</name>
        <dbReference type="ChEBI" id="CHEBI:58416"/>
        <label>1</label>
    </ligand>
</feature>
<dbReference type="OrthoDB" id="423598at2759"/>
<dbReference type="GO" id="GO:0009507">
    <property type="term" value="C:chloroplast"/>
    <property type="evidence" value="ECO:0007669"/>
    <property type="project" value="UniProtKB-SubCell"/>
</dbReference>
<keyword evidence="5" id="KW-0148">Chlorophyll</keyword>
<feature type="binding site" evidence="5">
    <location>
        <position position="181"/>
    </location>
    <ligand>
        <name>chlorophyll a</name>
        <dbReference type="ChEBI" id="CHEBI:58416"/>
        <label>1</label>
    </ligand>
</feature>
<feature type="signal peptide" evidence="6">
    <location>
        <begin position="1"/>
        <end position="18"/>
    </location>
</feature>
<dbReference type="GO" id="GO:0016168">
    <property type="term" value="F:chlorophyll binding"/>
    <property type="evidence" value="ECO:0007669"/>
    <property type="project" value="UniProtKB-KW"/>
</dbReference>
<evidence type="ECO:0000313" key="9">
    <source>
        <dbReference type="Proteomes" id="UP001061958"/>
    </source>
</evidence>
<feature type="chain" id="PRO_5044698134" description="Chlorophyll a-b binding protein, chloroplastic" evidence="6">
    <location>
        <begin position="19"/>
        <end position="220"/>
    </location>
</feature>